<dbReference type="AlphaFoldDB" id="A0A4R8T9R8"/>
<feature type="compositionally biased region" description="Polar residues" evidence="1">
    <location>
        <begin position="75"/>
        <end position="102"/>
    </location>
</feature>
<protein>
    <submittedName>
        <fullName evidence="2">Uncharacterized protein</fullName>
    </submittedName>
</protein>
<evidence type="ECO:0000256" key="1">
    <source>
        <dbReference type="SAM" id="MobiDB-lite"/>
    </source>
</evidence>
<proteinExistence type="predicted"/>
<organism evidence="2 3">
    <name type="scientific">Colletotrichum sidae</name>
    <dbReference type="NCBI Taxonomy" id="1347389"/>
    <lineage>
        <taxon>Eukaryota</taxon>
        <taxon>Fungi</taxon>
        <taxon>Dikarya</taxon>
        <taxon>Ascomycota</taxon>
        <taxon>Pezizomycotina</taxon>
        <taxon>Sordariomycetes</taxon>
        <taxon>Hypocreomycetidae</taxon>
        <taxon>Glomerellales</taxon>
        <taxon>Glomerellaceae</taxon>
        <taxon>Colletotrichum</taxon>
        <taxon>Colletotrichum orbiculare species complex</taxon>
    </lineage>
</organism>
<evidence type="ECO:0000313" key="3">
    <source>
        <dbReference type="Proteomes" id="UP000295604"/>
    </source>
</evidence>
<comment type="caution">
    <text evidence="2">The sequence shown here is derived from an EMBL/GenBank/DDBJ whole genome shotgun (WGS) entry which is preliminary data.</text>
</comment>
<evidence type="ECO:0000313" key="2">
    <source>
        <dbReference type="EMBL" id="TEA14273.1"/>
    </source>
</evidence>
<keyword evidence="3" id="KW-1185">Reference proteome</keyword>
<feature type="region of interest" description="Disordered" evidence="1">
    <location>
        <begin position="27"/>
        <end position="122"/>
    </location>
</feature>
<name>A0A4R8T9R8_9PEZI</name>
<reference evidence="2 3" key="1">
    <citation type="submission" date="2018-11" db="EMBL/GenBank/DDBJ databases">
        <title>Genome sequence and assembly of Colletotrichum sidae.</title>
        <authorList>
            <person name="Gan P."/>
            <person name="Shirasu K."/>
        </authorList>
    </citation>
    <scope>NUCLEOTIDE SEQUENCE [LARGE SCALE GENOMIC DNA]</scope>
    <source>
        <strain evidence="2 3">CBS 518.97</strain>
    </source>
</reference>
<gene>
    <name evidence="2" type="ORF">C8034_v003558</name>
</gene>
<accession>A0A4R8T9R8</accession>
<dbReference type="EMBL" id="QAPF01000168">
    <property type="protein sequence ID" value="TEA14273.1"/>
    <property type="molecule type" value="Genomic_DNA"/>
</dbReference>
<dbReference type="Proteomes" id="UP000295604">
    <property type="component" value="Unassembled WGS sequence"/>
</dbReference>
<sequence length="122" mass="13513">MSASSLQTAESSTLLSAAFENVSFTHTHTQLHQRPFDARYAMLPSPKHAPPASRPQAMSRRSPLFPHTQPRETHPSTSASGNESRTVSPGRNPQRSPSSIPRTSAEKKGRFRKDRTISFFPT</sequence>